<sequence length="213" mass="22785">MTTDAFASFPSFFDEAPVIRVQDPLAEFLGAVRDGQLEYRYAHAVQFAGHSCPTVASAFLMTRAALRALYPDALPRRGELRVELRDPATEGVTGVIGGVAGFLTGAAGEGGFHGIGGRFVRQGLLAYGAPIATQMRFTRLDTGTTVGVSADLRPVPGDPQAMELMPLCVRGVASPEQQEAFRAAWQDRVRRLLLQHADDPRVIVVLHAAGGVQ</sequence>
<dbReference type="Proteomes" id="UP000622707">
    <property type="component" value="Unassembled WGS sequence"/>
</dbReference>
<dbReference type="EMBL" id="JAEQND010000004">
    <property type="protein sequence ID" value="MBL0425197.1"/>
    <property type="molecule type" value="Genomic_DNA"/>
</dbReference>
<organism evidence="2 3">
    <name type="scientific">Ramlibacter alkalitolerans</name>
    <dbReference type="NCBI Taxonomy" id="2039631"/>
    <lineage>
        <taxon>Bacteria</taxon>
        <taxon>Pseudomonadati</taxon>
        <taxon>Pseudomonadota</taxon>
        <taxon>Betaproteobacteria</taxon>
        <taxon>Burkholderiales</taxon>
        <taxon>Comamonadaceae</taxon>
        <taxon>Ramlibacter</taxon>
    </lineage>
</organism>
<evidence type="ECO:0000313" key="3">
    <source>
        <dbReference type="Proteomes" id="UP000622707"/>
    </source>
</evidence>
<dbReference type="InterPro" id="IPR003814">
    <property type="entry name" value="FmdEsu_dom"/>
</dbReference>
<dbReference type="SUPFAM" id="SSF143555">
    <property type="entry name" value="FwdE-like"/>
    <property type="match status" value="1"/>
</dbReference>
<reference evidence="2 3" key="1">
    <citation type="journal article" date="2017" name="Int. J. Syst. Evol. Microbiol.">
        <title>Ramlibacter alkalitolerans sp. nov., alkali-tolerant bacterium isolated from soil of ginseng.</title>
        <authorList>
            <person name="Lee D.H."/>
            <person name="Cha C.J."/>
        </authorList>
    </citation>
    <scope>NUCLEOTIDE SEQUENCE [LARGE SCALE GENOMIC DNA]</scope>
    <source>
        <strain evidence="2 3">KACC 19305</strain>
    </source>
</reference>
<dbReference type="Pfam" id="PF02663">
    <property type="entry name" value="FmdE"/>
    <property type="match status" value="1"/>
</dbReference>
<dbReference type="RefSeq" id="WP_201688572.1">
    <property type="nucleotide sequence ID" value="NZ_JAEQND010000004.1"/>
</dbReference>
<gene>
    <name evidence="2" type="ORF">JI746_08760</name>
</gene>
<evidence type="ECO:0000259" key="1">
    <source>
        <dbReference type="Pfam" id="PF02663"/>
    </source>
</evidence>
<proteinExistence type="predicted"/>
<comment type="caution">
    <text evidence="2">The sequence shown here is derived from an EMBL/GenBank/DDBJ whole genome shotgun (WGS) entry which is preliminary data.</text>
</comment>
<feature type="domain" description="Formylmethanofuran dehydrogenase subunit E" evidence="1">
    <location>
        <begin position="47"/>
        <end position="193"/>
    </location>
</feature>
<keyword evidence="3" id="KW-1185">Reference proteome</keyword>
<accession>A0ABS1JLV3</accession>
<evidence type="ECO:0000313" key="2">
    <source>
        <dbReference type="EMBL" id="MBL0425197.1"/>
    </source>
</evidence>
<protein>
    <recommendedName>
        <fullName evidence="1">Formylmethanofuran dehydrogenase subunit E domain-containing protein</fullName>
    </recommendedName>
</protein>
<name>A0ABS1JLV3_9BURK</name>